<protein>
    <submittedName>
        <fullName evidence="1">Uncharacterized protein</fullName>
    </submittedName>
</protein>
<accession>A0A9D3VH66</accession>
<proteinExistence type="predicted"/>
<dbReference type="Proteomes" id="UP000828251">
    <property type="component" value="Unassembled WGS sequence"/>
</dbReference>
<reference evidence="1 2" key="1">
    <citation type="journal article" date="2021" name="Plant Biotechnol. J.">
        <title>Multi-omics assisted identification of the key and species-specific regulatory components of drought-tolerant mechanisms in Gossypium stocksii.</title>
        <authorList>
            <person name="Yu D."/>
            <person name="Ke L."/>
            <person name="Zhang D."/>
            <person name="Wu Y."/>
            <person name="Sun Y."/>
            <person name="Mei J."/>
            <person name="Sun J."/>
            <person name="Sun Y."/>
        </authorList>
    </citation>
    <scope>NUCLEOTIDE SEQUENCE [LARGE SCALE GENOMIC DNA]</scope>
    <source>
        <strain evidence="2">cv. E1</strain>
        <tissue evidence="1">Leaf</tissue>
    </source>
</reference>
<name>A0A9D3VH66_9ROSI</name>
<dbReference type="AlphaFoldDB" id="A0A9D3VH66"/>
<gene>
    <name evidence="1" type="ORF">J1N35_022816</name>
</gene>
<keyword evidence="2" id="KW-1185">Reference proteome</keyword>
<sequence>MDFIDGAEVVSILECIQLSAGPLLALAAAPWHARVSPAPVVRAISAAISSMSRQSRYIPLLYFCQAAELRMLMRQLLVQQEILLCLLLQGVMVPVGLQC</sequence>
<evidence type="ECO:0000313" key="1">
    <source>
        <dbReference type="EMBL" id="KAH1083055.1"/>
    </source>
</evidence>
<evidence type="ECO:0000313" key="2">
    <source>
        <dbReference type="Proteomes" id="UP000828251"/>
    </source>
</evidence>
<comment type="caution">
    <text evidence="1">The sequence shown here is derived from an EMBL/GenBank/DDBJ whole genome shotgun (WGS) entry which is preliminary data.</text>
</comment>
<organism evidence="1 2">
    <name type="scientific">Gossypium stocksii</name>
    <dbReference type="NCBI Taxonomy" id="47602"/>
    <lineage>
        <taxon>Eukaryota</taxon>
        <taxon>Viridiplantae</taxon>
        <taxon>Streptophyta</taxon>
        <taxon>Embryophyta</taxon>
        <taxon>Tracheophyta</taxon>
        <taxon>Spermatophyta</taxon>
        <taxon>Magnoliopsida</taxon>
        <taxon>eudicotyledons</taxon>
        <taxon>Gunneridae</taxon>
        <taxon>Pentapetalae</taxon>
        <taxon>rosids</taxon>
        <taxon>malvids</taxon>
        <taxon>Malvales</taxon>
        <taxon>Malvaceae</taxon>
        <taxon>Malvoideae</taxon>
        <taxon>Gossypium</taxon>
    </lineage>
</organism>
<dbReference type="EMBL" id="JAIQCV010000007">
    <property type="protein sequence ID" value="KAH1083055.1"/>
    <property type="molecule type" value="Genomic_DNA"/>
</dbReference>